<evidence type="ECO:0000259" key="2">
    <source>
        <dbReference type="PROSITE" id="PS50089"/>
    </source>
</evidence>
<evidence type="ECO:0000256" key="1">
    <source>
        <dbReference type="PROSITE-ProRule" id="PRU00175"/>
    </source>
</evidence>
<dbReference type="GO" id="GO:0008270">
    <property type="term" value="F:zinc ion binding"/>
    <property type="evidence" value="ECO:0007669"/>
    <property type="project" value="UniProtKB-KW"/>
</dbReference>
<protein>
    <recommendedName>
        <fullName evidence="2">RING-type domain-containing protein</fullName>
    </recommendedName>
</protein>
<sequence length="325" mass="37410">MYQEDDDSVASSFEEDQMEAFIDRCSICFDSEHDLCVESCRDQFCLECFTKYIHETVKSSWGLSVTIIKCPVCSDPISKNEWSQYVPMSVVELYDKYNMPYRSYARTCLYCDLELIPCTRATITSSQHYNNSICTYLNTIISSGPKHITDKEYLTITEWIGLFKQGIHEVRLVNVYKLFIKDIIQFEMHHYNTNQHSYQLSLLFLKAAIHPDIWKQLQLIHISFFPNMNCSNCQSSICLHCGYDSHQSLTCEDNMKHLVMNTNLNTFVGVAGLLGLICSTTTTITTTTNSDQSLTDHTNIQTEIGVPDMNNIQQRIRPTRQITPT</sequence>
<dbReference type="AlphaFoldDB" id="A0A9P6Y3A0"/>
<gene>
    <name evidence="3" type="ORF">G6F51_009777</name>
</gene>
<proteinExistence type="predicted"/>
<dbReference type="EMBL" id="JAANIT010001863">
    <property type="protein sequence ID" value="KAG1538424.1"/>
    <property type="molecule type" value="Genomic_DNA"/>
</dbReference>
<keyword evidence="1" id="KW-0862">Zinc</keyword>
<dbReference type="InterPro" id="IPR013083">
    <property type="entry name" value="Znf_RING/FYVE/PHD"/>
</dbReference>
<dbReference type="CDD" id="cd20335">
    <property type="entry name" value="BRcat_RBR"/>
    <property type="match status" value="1"/>
</dbReference>
<reference evidence="3" key="1">
    <citation type="journal article" date="2020" name="Microb. Genom.">
        <title>Genetic diversity of clinical and environmental Mucorales isolates obtained from an investigation of mucormycosis cases among solid organ transplant recipients.</title>
        <authorList>
            <person name="Nguyen M.H."/>
            <person name="Kaul D."/>
            <person name="Muto C."/>
            <person name="Cheng S.J."/>
            <person name="Richter R.A."/>
            <person name="Bruno V.M."/>
            <person name="Liu G."/>
            <person name="Beyhan S."/>
            <person name="Sundermann A.J."/>
            <person name="Mounaud S."/>
            <person name="Pasculle A.W."/>
            <person name="Nierman W.C."/>
            <person name="Driscoll E."/>
            <person name="Cumbie R."/>
            <person name="Clancy C.J."/>
            <person name="Dupont C.L."/>
        </authorList>
    </citation>
    <scope>NUCLEOTIDE SEQUENCE</scope>
    <source>
        <strain evidence="3">GL16</strain>
    </source>
</reference>
<organism evidence="3 4">
    <name type="scientific">Rhizopus oryzae</name>
    <name type="common">Mucormycosis agent</name>
    <name type="synonym">Rhizopus arrhizus var. delemar</name>
    <dbReference type="NCBI Taxonomy" id="64495"/>
    <lineage>
        <taxon>Eukaryota</taxon>
        <taxon>Fungi</taxon>
        <taxon>Fungi incertae sedis</taxon>
        <taxon>Mucoromycota</taxon>
        <taxon>Mucoromycotina</taxon>
        <taxon>Mucoromycetes</taxon>
        <taxon>Mucorales</taxon>
        <taxon>Mucorineae</taxon>
        <taxon>Rhizopodaceae</taxon>
        <taxon>Rhizopus</taxon>
    </lineage>
</organism>
<comment type="caution">
    <text evidence="3">The sequence shown here is derived from an EMBL/GenBank/DDBJ whole genome shotgun (WGS) entry which is preliminary data.</text>
</comment>
<feature type="domain" description="RING-type" evidence="2">
    <location>
        <begin position="25"/>
        <end position="74"/>
    </location>
</feature>
<evidence type="ECO:0000313" key="3">
    <source>
        <dbReference type="EMBL" id="KAG1538424.1"/>
    </source>
</evidence>
<keyword evidence="1" id="KW-0479">Metal-binding</keyword>
<dbReference type="SUPFAM" id="SSF57850">
    <property type="entry name" value="RING/U-box"/>
    <property type="match status" value="1"/>
</dbReference>
<dbReference type="OrthoDB" id="10264956at2759"/>
<accession>A0A9P6Y3A0</accession>
<dbReference type="PROSITE" id="PS50089">
    <property type="entry name" value="ZF_RING_2"/>
    <property type="match status" value="1"/>
</dbReference>
<dbReference type="InterPro" id="IPR001841">
    <property type="entry name" value="Znf_RING"/>
</dbReference>
<name>A0A9P6Y3A0_RHIOR</name>
<dbReference type="Gene3D" id="3.30.40.10">
    <property type="entry name" value="Zinc/RING finger domain, C3HC4 (zinc finger)"/>
    <property type="match status" value="1"/>
</dbReference>
<dbReference type="Proteomes" id="UP000717996">
    <property type="component" value="Unassembled WGS sequence"/>
</dbReference>
<evidence type="ECO:0000313" key="4">
    <source>
        <dbReference type="Proteomes" id="UP000717996"/>
    </source>
</evidence>
<keyword evidence="1" id="KW-0863">Zinc-finger</keyword>